<gene>
    <name evidence="1" type="ORF">FHR23_002019</name>
</gene>
<dbReference type="RefSeq" id="WP_184003480.1">
    <property type="nucleotide sequence ID" value="NZ_BAABIF010000002.1"/>
</dbReference>
<dbReference type="AlphaFoldDB" id="A0A840YZ54"/>
<evidence type="ECO:0000313" key="2">
    <source>
        <dbReference type="Proteomes" id="UP000554342"/>
    </source>
</evidence>
<proteinExistence type="predicted"/>
<dbReference type="EMBL" id="JACIJI010000003">
    <property type="protein sequence ID" value="MBB5719081.1"/>
    <property type="molecule type" value="Genomic_DNA"/>
</dbReference>
<keyword evidence="2" id="KW-1185">Reference proteome</keyword>
<dbReference type="SUPFAM" id="SSF54909">
    <property type="entry name" value="Dimeric alpha+beta barrel"/>
    <property type="match status" value="1"/>
</dbReference>
<reference evidence="1 2" key="1">
    <citation type="submission" date="2020-08" db="EMBL/GenBank/DDBJ databases">
        <title>Genomic Encyclopedia of Type Strains, Phase IV (KMG-IV): sequencing the most valuable type-strain genomes for metagenomic binning, comparative biology and taxonomic classification.</title>
        <authorList>
            <person name="Goeker M."/>
        </authorList>
    </citation>
    <scope>NUCLEOTIDE SEQUENCE [LARGE SCALE GENOMIC DNA]</scope>
    <source>
        <strain evidence="1 2">DSM 27203</strain>
    </source>
</reference>
<dbReference type="InterPro" id="IPR011008">
    <property type="entry name" value="Dimeric_a/b-barrel"/>
</dbReference>
<comment type="caution">
    <text evidence="1">The sequence shown here is derived from an EMBL/GenBank/DDBJ whole genome shotgun (WGS) entry which is preliminary data.</text>
</comment>
<dbReference type="InterPro" id="IPR009874">
    <property type="entry name" value="DUF1428"/>
</dbReference>
<dbReference type="Pfam" id="PF07237">
    <property type="entry name" value="DUF1428"/>
    <property type="match status" value="1"/>
</dbReference>
<protein>
    <submittedName>
        <fullName evidence="1">Uncharacterized protein YbaA (DUF1428 family)</fullName>
    </submittedName>
</protein>
<dbReference type="Proteomes" id="UP000554342">
    <property type="component" value="Unassembled WGS sequence"/>
</dbReference>
<accession>A0A840YZ54</accession>
<dbReference type="PIRSF" id="PIRSF007028">
    <property type="entry name" value="UCP007028"/>
    <property type="match status" value="1"/>
</dbReference>
<organism evidence="1 2">
    <name type="scientific">Stakelama sediminis</name>
    <dbReference type="NCBI Taxonomy" id="463200"/>
    <lineage>
        <taxon>Bacteria</taxon>
        <taxon>Pseudomonadati</taxon>
        <taxon>Pseudomonadota</taxon>
        <taxon>Alphaproteobacteria</taxon>
        <taxon>Sphingomonadales</taxon>
        <taxon>Sphingomonadaceae</taxon>
        <taxon>Stakelama</taxon>
    </lineage>
</organism>
<evidence type="ECO:0000313" key="1">
    <source>
        <dbReference type="EMBL" id="MBB5719081.1"/>
    </source>
</evidence>
<sequence length="119" mass="13562">MTYVDGFVVPVPEGNREAYIASAKAAKPIFFEHGALHHVECWSTDIPKGEHTDFFRAVQAKDGECVVFSWITWPSKEVRDAAWEAMMSDDRMKTMDMPFDGKRMFWGGFETVFDSKSDA</sequence>
<name>A0A840YZ54_9SPHN</name>
<dbReference type="Gene3D" id="3.30.70.100">
    <property type="match status" value="1"/>
</dbReference>